<feature type="transmembrane region" description="Helical" evidence="5">
    <location>
        <begin position="98"/>
        <end position="117"/>
    </location>
</feature>
<dbReference type="EMBL" id="QMFY01000007">
    <property type="protein sequence ID" value="RAW00421.1"/>
    <property type="molecule type" value="Genomic_DNA"/>
</dbReference>
<name>A0A364Y1E4_9BACT</name>
<dbReference type="Proteomes" id="UP000251889">
    <property type="component" value="Unassembled WGS sequence"/>
</dbReference>
<keyword evidence="3 5" id="KW-1133">Transmembrane helix</keyword>
<dbReference type="AlphaFoldDB" id="A0A364Y1E4"/>
<evidence type="ECO:0000256" key="5">
    <source>
        <dbReference type="SAM" id="Phobius"/>
    </source>
</evidence>
<evidence type="ECO:0000313" key="6">
    <source>
        <dbReference type="EMBL" id="RAW00421.1"/>
    </source>
</evidence>
<keyword evidence="2 5" id="KW-0812">Transmembrane</keyword>
<evidence type="ECO:0000313" key="7">
    <source>
        <dbReference type="Proteomes" id="UP000251889"/>
    </source>
</evidence>
<evidence type="ECO:0000256" key="2">
    <source>
        <dbReference type="ARBA" id="ARBA00022692"/>
    </source>
</evidence>
<comment type="caution">
    <text evidence="6">The sequence shown here is derived from an EMBL/GenBank/DDBJ whole genome shotgun (WGS) entry which is preliminary data.</text>
</comment>
<sequence length="126" mass="14085">MKNKILFVLCLLVGLLFLNGGLNKFFNYIPVPPDLPEGQVNMFTAMMQVGWLMPLIAVAEIVGGILFIIPRFRPLGAIILFPILIGILLTNLTVAPEGIPLTSIMFAIWTWVIIENFPKYRPMVNS</sequence>
<keyword evidence="7" id="KW-1185">Reference proteome</keyword>
<feature type="transmembrane region" description="Helical" evidence="5">
    <location>
        <begin position="47"/>
        <end position="68"/>
    </location>
</feature>
<reference evidence="6 7" key="1">
    <citation type="submission" date="2018-06" db="EMBL/GenBank/DDBJ databases">
        <title>Chryseolinea flavus sp. nov., a member of the phylum Bacteroidetes isolated from soil.</title>
        <authorList>
            <person name="Li Y."/>
            <person name="Wang J."/>
        </authorList>
    </citation>
    <scope>NUCLEOTIDE SEQUENCE [LARGE SCALE GENOMIC DNA]</scope>
    <source>
        <strain evidence="6 7">SDU1-6</strain>
    </source>
</reference>
<dbReference type="InterPro" id="IPR032808">
    <property type="entry name" value="DoxX"/>
</dbReference>
<organism evidence="6 7">
    <name type="scientific">Pseudochryseolinea flava</name>
    <dbReference type="NCBI Taxonomy" id="2059302"/>
    <lineage>
        <taxon>Bacteria</taxon>
        <taxon>Pseudomonadati</taxon>
        <taxon>Bacteroidota</taxon>
        <taxon>Cytophagia</taxon>
        <taxon>Cytophagales</taxon>
        <taxon>Fulvivirgaceae</taxon>
        <taxon>Pseudochryseolinea</taxon>
    </lineage>
</organism>
<feature type="transmembrane region" description="Helical" evidence="5">
    <location>
        <begin position="75"/>
        <end position="92"/>
    </location>
</feature>
<proteinExistence type="predicted"/>
<dbReference type="RefSeq" id="WP_112747763.1">
    <property type="nucleotide sequence ID" value="NZ_QMFY01000007.1"/>
</dbReference>
<comment type="subcellular location">
    <subcellularLocation>
        <location evidence="1">Membrane</location>
        <topology evidence="1">Multi-pass membrane protein</topology>
    </subcellularLocation>
</comment>
<gene>
    <name evidence="6" type="ORF">DQQ10_15340</name>
</gene>
<evidence type="ECO:0000256" key="1">
    <source>
        <dbReference type="ARBA" id="ARBA00004141"/>
    </source>
</evidence>
<dbReference type="OrthoDB" id="8161897at2"/>
<protein>
    <submittedName>
        <fullName evidence="6">DoxX family protein</fullName>
    </submittedName>
</protein>
<accession>A0A364Y1E4</accession>
<evidence type="ECO:0000256" key="4">
    <source>
        <dbReference type="ARBA" id="ARBA00023136"/>
    </source>
</evidence>
<dbReference type="GO" id="GO:0016020">
    <property type="term" value="C:membrane"/>
    <property type="evidence" value="ECO:0007669"/>
    <property type="project" value="UniProtKB-SubCell"/>
</dbReference>
<keyword evidence="4 5" id="KW-0472">Membrane</keyword>
<dbReference type="Pfam" id="PF07681">
    <property type="entry name" value="DoxX"/>
    <property type="match status" value="1"/>
</dbReference>
<evidence type="ECO:0000256" key="3">
    <source>
        <dbReference type="ARBA" id="ARBA00022989"/>
    </source>
</evidence>